<keyword evidence="1" id="KW-0732">Signal</keyword>
<dbReference type="InterPro" id="IPR003343">
    <property type="entry name" value="Big_2"/>
</dbReference>
<dbReference type="SUPFAM" id="SSF49373">
    <property type="entry name" value="Invasin/intimin cell-adhesion fragments"/>
    <property type="match status" value="1"/>
</dbReference>
<accession>M1MZU5</accession>
<name>M1MZU5_9CLOT</name>
<evidence type="ECO:0000259" key="2">
    <source>
        <dbReference type="SMART" id="SM00635"/>
    </source>
</evidence>
<dbReference type="InterPro" id="IPR051172">
    <property type="entry name" value="Chlamydia_OmcB"/>
</dbReference>
<dbReference type="eggNOG" id="COG5492">
    <property type="taxonomic scope" value="Bacteria"/>
</dbReference>
<protein>
    <recommendedName>
        <fullName evidence="2">BIG2 domain-containing protein</fullName>
    </recommendedName>
</protein>
<gene>
    <name evidence="3" type="ORF">Cspa_c31160</name>
</gene>
<dbReference type="PROSITE" id="PS51257">
    <property type="entry name" value="PROKAR_LIPOPROTEIN"/>
    <property type="match status" value="1"/>
</dbReference>
<dbReference type="InterPro" id="IPR008964">
    <property type="entry name" value="Invasin/intimin_cell_adhesion"/>
</dbReference>
<evidence type="ECO:0000313" key="3">
    <source>
        <dbReference type="EMBL" id="AGF56877.1"/>
    </source>
</evidence>
<sequence>MKNYFKKFSIMFFMALILISGSCVNAFADDTSQSMKINNTNLNFNKIIYVDSNNGNDTSGDGSQSNPYRSLWKCLNYLSDNNLKNDVAIVMNDGDYDWTPISSGYSCNVNSKFNGMKVSFIAKNRGKAFIKNTNGLELLIVEGNSSWRIKFSFYGLVFHNISGDGNYVCLGGDDWTNEYYNCVFDNLNIGGWNGIISNASIITVNCLFKNCSDGFYTRQPLSGQGINNASTNSIIDPYSGTKTKSLTNVIADPDYNITSSYWKNSGDGTNPDGTQANIGVYGGKFSWGTWNNVSSLISLDKSSMNLNVGDFGQLTATTTPAGAQVTWKSSDTSIATVDSTGKVIGVKEGTCTITATTADGVTATCIVTITPKGTDPASEEKIVNIAHAKGDNTNNPGGEVTIIFHGTADTILSVVKTADVKDVWIGDNVTYTLVITNTGTKTAKAVVVNDPAPNHIDFNVSGVTTTQGTVDSSSTSKNIIVNVGDILPGGTVTIKIPSTVIA</sequence>
<feature type="chain" id="PRO_5004015773" description="BIG2 domain-containing protein" evidence="1">
    <location>
        <begin position="29"/>
        <end position="502"/>
    </location>
</feature>
<feature type="domain" description="BIG2" evidence="2">
    <location>
        <begin position="293"/>
        <end position="367"/>
    </location>
</feature>
<dbReference type="InterPro" id="IPR001434">
    <property type="entry name" value="OmcB-like_DUF11"/>
</dbReference>
<keyword evidence="4" id="KW-1185">Reference proteome</keyword>
<reference evidence="3 4" key="1">
    <citation type="submission" date="2013-02" db="EMBL/GenBank/DDBJ databases">
        <title>Genome sequence of Clostridium saccharoperbutylacetonicum N1-4(HMT).</title>
        <authorList>
            <person name="Poehlein A."/>
            <person name="Daniel R."/>
        </authorList>
    </citation>
    <scope>NUCLEOTIDE SEQUENCE [LARGE SCALE GENOMIC DNA]</scope>
    <source>
        <strain evidence="4">N1-4(HMT)</strain>
    </source>
</reference>
<dbReference type="NCBIfam" id="TIGR01451">
    <property type="entry name" value="B_ant_repeat"/>
    <property type="match status" value="1"/>
</dbReference>
<feature type="signal peptide" evidence="1">
    <location>
        <begin position="1"/>
        <end position="28"/>
    </location>
</feature>
<dbReference type="Gene3D" id="2.60.40.1170">
    <property type="entry name" value="Mu homology domain, subdomain B"/>
    <property type="match status" value="1"/>
</dbReference>
<dbReference type="KEGG" id="csr:Cspa_c31160"/>
<dbReference type="AlphaFoldDB" id="M1MZU5"/>
<proteinExistence type="predicted"/>
<dbReference type="PATRIC" id="fig|931276.5.peg.3136"/>
<dbReference type="Pfam" id="PF02368">
    <property type="entry name" value="Big_2"/>
    <property type="match status" value="1"/>
</dbReference>
<dbReference type="PANTHER" id="PTHR34819">
    <property type="entry name" value="LARGE CYSTEINE-RICH PERIPLASMIC PROTEIN OMCB"/>
    <property type="match status" value="1"/>
</dbReference>
<organism evidence="3 4">
    <name type="scientific">Clostridium saccharoperbutylacetonicum N1-4(HMT)</name>
    <dbReference type="NCBI Taxonomy" id="931276"/>
    <lineage>
        <taxon>Bacteria</taxon>
        <taxon>Bacillati</taxon>
        <taxon>Bacillota</taxon>
        <taxon>Clostridia</taxon>
        <taxon>Eubacteriales</taxon>
        <taxon>Clostridiaceae</taxon>
        <taxon>Clostridium</taxon>
    </lineage>
</organism>
<dbReference type="EMBL" id="CP004121">
    <property type="protein sequence ID" value="AGF56877.1"/>
    <property type="molecule type" value="Genomic_DNA"/>
</dbReference>
<dbReference type="Gene3D" id="2.60.40.1080">
    <property type="match status" value="1"/>
</dbReference>
<dbReference type="RefSeq" id="WP_015393196.1">
    <property type="nucleotide sequence ID" value="NC_020291.1"/>
</dbReference>
<evidence type="ECO:0000313" key="4">
    <source>
        <dbReference type="Proteomes" id="UP000011728"/>
    </source>
</evidence>
<evidence type="ECO:0000256" key="1">
    <source>
        <dbReference type="SAM" id="SignalP"/>
    </source>
</evidence>
<dbReference type="Pfam" id="PF01345">
    <property type="entry name" value="DUF11"/>
    <property type="match status" value="1"/>
</dbReference>
<dbReference type="SMART" id="SM00635">
    <property type="entry name" value="BID_2"/>
    <property type="match status" value="1"/>
</dbReference>
<dbReference type="Gene3D" id="3.30.1910.20">
    <property type="entry name" value="asparaginyl-tRNA synthetase, N-terminal domain"/>
    <property type="match status" value="1"/>
</dbReference>
<dbReference type="HOGENOM" id="CLU_041399_2_0_9"/>
<dbReference type="InterPro" id="IPR047589">
    <property type="entry name" value="DUF11_rpt"/>
</dbReference>
<dbReference type="OrthoDB" id="1758300at2"/>
<dbReference type="Proteomes" id="UP000011728">
    <property type="component" value="Chromosome"/>
</dbReference>
<dbReference type="STRING" id="36745.CLSAP_29340"/>